<dbReference type="PANTHER" id="PTHR33823">
    <property type="entry name" value="RNA POLYMERASE-BINDING TRANSCRIPTION FACTOR DKSA-RELATED"/>
    <property type="match status" value="1"/>
</dbReference>
<reference evidence="3 4" key="1">
    <citation type="submission" date="2019-08" db="EMBL/GenBank/DDBJ databases">
        <authorList>
            <person name="Herpell B J."/>
        </authorList>
    </citation>
    <scope>NUCLEOTIDE SEQUENCE [LARGE SCALE GENOMIC DNA]</scope>
    <source>
        <strain evidence="4">Msb3</strain>
    </source>
</reference>
<dbReference type="InterPro" id="IPR037187">
    <property type="entry name" value="DnaK_N"/>
</dbReference>
<dbReference type="KEGG" id="pdio:PDMSB3_0713"/>
<evidence type="ECO:0000256" key="1">
    <source>
        <dbReference type="PROSITE-ProRule" id="PRU00510"/>
    </source>
</evidence>
<dbReference type="Gene3D" id="1.20.120.910">
    <property type="entry name" value="DksA, coiled-coil domain"/>
    <property type="match status" value="1"/>
</dbReference>
<keyword evidence="4" id="KW-1185">Reference proteome</keyword>
<dbReference type="SUPFAM" id="SSF109635">
    <property type="entry name" value="DnaK suppressor protein DksA, alpha-hairpin domain"/>
    <property type="match status" value="1"/>
</dbReference>
<dbReference type="RefSeq" id="WP_165184610.1">
    <property type="nucleotide sequence ID" value="NZ_LR699553.1"/>
</dbReference>
<dbReference type="PROSITE" id="PS51128">
    <property type="entry name" value="ZF_DKSA_2"/>
    <property type="match status" value="1"/>
</dbReference>
<feature type="region of interest" description="Disordered" evidence="2">
    <location>
        <begin position="24"/>
        <end position="65"/>
    </location>
</feature>
<protein>
    <submittedName>
        <fullName evidence="3">DnaK suppressor protein</fullName>
    </submittedName>
</protein>
<evidence type="ECO:0000313" key="3">
    <source>
        <dbReference type="EMBL" id="VVD27175.1"/>
    </source>
</evidence>
<feature type="zinc finger region" description="dksA C4-type" evidence="1">
    <location>
        <begin position="94"/>
        <end position="118"/>
    </location>
</feature>
<sequence>MAQQQSELSEAFIAQQRERLEALRREVLGEEENTLSDEQAAQEQHGDEAEEYEDEAQTMAQKEVSQALRDVNDHRIADIQRALQKIEQGTYGLSDESGLPIPKARLEATPEAIFTVEEQSRRETGK</sequence>
<dbReference type="Proteomes" id="UP000325811">
    <property type="component" value="Chromosome I"/>
</dbReference>
<evidence type="ECO:0000256" key="2">
    <source>
        <dbReference type="SAM" id="MobiDB-lite"/>
    </source>
</evidence>
<dbReference type="AlphaFoldDB" id="A0A5Q4ZAQ3"/>
<name>A0A5Q4ZAQ3_9BURK</name>
<evidence type="ECO:0000313" key="4">
    <source>
        <dbReference type="Proteomes" id="UP000325811"/>
    </source>
</evidence>
<accession>A0A5Q4ZAQ3</accession>
<proteinExistence type="predicted"/>
<organism evidence="3 4">
    <name type="scientific">Paraburkholderia dioscoreae</name>
    <dbReference type="NCBI Taxonomy" id="2604047"/>
    <lineage>
        <taxon>Bacteria</taxon>
        <taxon>Pseudomonadati</taxon>
        <taxon>Pseudomonadota</taxon>
        <taxon>Betaproteobacteria</taxon>
        <taxon>Burkholderiales</taxon>
        <taxon>Burkholderiaceae</taxon>
        <taxon>Paraburkholderia</taxon>
    </lineage>
</organism>
<dbReference type="EMBL" id="LR699553">
    <property type="protein sequence ID" value="VVD27175.1"/>
    <property type="molecule type" value="Genomic_DNA"/>
</dbReference>
<gene>
    <name evidence="3" type="ORF">PDMSB3_0713</name>
</gene>
<dbReference type="PANTHER" id="PTHR33823:SF4">
    <property type="entry name" value="GENERAL STRESS PROTEIN 16O"/>
    <property type="match status" value="1"/>
</dbReference>